<feature type="binding site" evidence="5">
    <location>
        <position position="32"/>
    </location>
    <ligand>
        <name>AMP</name>
        <dbReference type="ChEBI" id="CHEBI:456215"/>
    </ligand>
</feature>
<keyword evidence="5" id="KW-0963">Cytoplasm</keyword>
<evidence type="ECO:0000256" key="6">
    <source>
        <dbReference type="RuleBase" id="RU003330"/>
    </source>
</evidence>
<dbReference type="Pfam" id="PF00406">
    <property type="entry name" value="ADK"/>
    <property type="match status" value="1"/>
</dbReference>
<evidence type="ECO:0000313" key="9">
    <source>
        <dbReference type="Proteomes" id="UP000537260"/>
    </source>
</evidence>
<dbReference type="InterPro" id="IPR000850">
    <property type="entry name" value="Adenylat/UMP-CMP_kin"/>
</dbReference>
<dbReference type="NCBIfam" id="NF011105">
    <property type="entry name" value="PRK14532.1"/>
    <property type="match status" value="1"/>
</dbReference>
<dbReference type="NCBIfam" id="NF011104">
    <property type="entry name" value="PRK14531.1"/>
    <property type="match status" value="1"/>
</dbReference>
<keyword evidence="3 5" id="KW-0547">Nucleotide-binding</keyword>
<feature type="binding site" evidence="5">
    <location>
        <position position="173"/>
    </location>
    <ligand>
        <name>ATP</name>
        <dbReference type="ChEBI" id="CHEBI:30616"/>
    </ligand>
</feature>
<dbReference type="RefSeq" id="WP_179580153.1">
    <property type="nucleotide sequence ID" value="NZ_JACCFM010000001.1"/>
</dbReference>
<reference evidence="8 9" key="1">
    <citation type="submission" date="2020-07" db="EMBL/GenBank/DDBJ databases">
        <title>Sequencing the genomes of 1000 actinobacteria strains.</title>
        <authorList>
            <person name="Klenk H.-P."/>
        </authorList>
    </citation>
    <scope>NUCLEOTIDE SEQUENCE [LARGE SCALE GENOMIC DNA]</scope>
    <source>
        <strain evidence="8 9">LI1</strain>
    </source>
</reference>
<feature type="binding site" evidence="5">
    <location>
        <begin position="11"/>
        <end position="16"/>
    </location>
    <ligand>
        <name>ATP</name>
        <dbReference type="ChEBI" id="CHEBI:30616"/>
    </ligand>
</feature>
<keyword evidence="2 5" id="KW-0545">Nucleotide biosynthesis</keyword>
<feature type="binding site" evidence="5">
    <location>
        <position position="134"/>
    </location>
    <ligand>
        <name>AMP</name>
        <dbReference type="ChEBI" id="CHEBI:456215"/>
    </ligand>
</feature>
<dbReference type="NCBIfam" id="NF001381">
    <property type="entry name" value="PRK00279.1-3"/>
    <property type="match status" value="1"/>
</dbReference>
<accession>A0A7Z0EH75</accession>
<feature type="binding site" evidence="5">
    <location>
        <position position="128"/>
    </location>
    <ligand>
        <name>ATP</name>
        <dbReference type="ChEBI" id="CHEBI:30616"/>
    </ligand>
</feature>
<gene>
    <name evidence="5" type="primary">adk</name>
    <name evidence="8" type="ORF">HNR05_003364</name>
</gene>
<dbReference type="EC" id="2.7.4.3" evidence="5 7"/>
<feature type="binding site" evidence="5">
    <location>
        <position position="93"/>
    </location>
    <ligand>
        <name>AMP</name>
        <dbReference type="ChEBI" id="CHEBI:456215"/>
    </ligand>
</feature>
<sequence>MSRLLIVGPPGAGKGTQAEILAAALGIPAISTGDIFRANIKAGTPLGLQVQELVAGGGYVPDSLTNAIVADRLQQDDAREGFLLDGYPRTADQVVELDRILGEAGKQLDAVVQLVADKDEVVARLLKRAAEQGRADDTEDVIRHRQDVYLEQTEPLIAAYQARGLVAPVDGLGTVDEVSERVRAALAAHGITVAA</sequence>
<feature type="binding site" evidence="5">
    <location>
        <begin position="86"/>
        <end position="89"/>
    </location>
    <ligand>
        <name>AMP</name>
        <dbReference type="ChEBI" id="CHEBI:456215"/>
    </ligand>
</feature>
<comment type="domain">
    <text evidence="5">Consists of three domains, a large central CORE domain and two small peripheral domains, NMPbind and LID, which undergo movements during catalysis. The LID domain closes over the site of phosphoryl transfer upon ATP binding. Assembling and dissambling the active center during each catalytic cycle provides an effective means to prevent ATP hydrolysis.</text>
</comment>
<comment type="caution">
    <text evidence="5">Lacks conserved residue(s) required for the propagation of feature annotation.</text>
</comment>
<dbReference type="Proteomes" id="UP000537260">
    <property type="component" value="Unassembled WGS sequence"/>
</dbReference>
<dbReference type="PROSITE" id="PS00113">
    <property type="entry name" value="ADENYLATE_KINASE"/>
    <property type="match status" value="1"/>
</dbReference>
<keyword evidence="1 5" id="KW-0808">Transferase</keyword>
<name>A0A7Z0EH75_9MICO</name>
<evidence type="ECO:0000256" key="4">
    <source>
        <dbReference type="ARBA" id="ARBA00022777"/>
    </source>
</evidence>
<dbReference type="GO" id="GO:0004017">
    <property type="term" value="F:AMP kinase activity"/>
    <property type="evidence" value="ECO:0007669"/>
    <property type="project" value="UniProtKB-UniRule"/>
</dbReference>
<dbReference type="UniPathway" id="UPA00588">
    <property type="reaction ID" value="UER00649"/>
</dbReference>
<dbReference type="GO" id="GO:0005737">
    <property type="term" value="C:cytoplasm"/>
    <property type="evidence" value="ECO:0007669"/>
    <property type="project" value="UniProtKB-SubCell"/>
</dbReference>
<dbReference type="HAMAP" id="MF_00235">
    <property type="entry name" value="Adenylate_kinase_Adk"/>
    <property type="match status" value="1"/>
</dbReference>
<keyword evidence="4 5" id="KW-0418">Kinase</keyword>
<keyword evidence="9" id="KW-1185">Reference proteome</keyword>
<comment type="catalytic activity">
    <reaction evidence="5 7">
        <text>AMP + ATP = 2 ADP</text>
        <dbReference type="Rhea" id="RHEA:12973"/>
        <dbReference type="ChEBI" id="CHEBI:30616"/>
        <dbReference type="ChEBI" id="CHEBI:456215"/>
        <dbReference type="ChEBI" id="CHEBI:456216"/>
        <dbReference type="EC" id="2.7.4.3"/>
    </reaction>
</comment>
<dbReference type="InterPro" id="IPR027417">
    <property type="entry name" value="P-loop_NTPase"/>
</dbReference>
<feature type="region of interest" description="NMP" evidence="5">
    <location>
        <begin position="31"/>
        <end position="60"/>
    </location>
</feature>
<protein>
    <recommendedName>
        <fullName evidence="5 7">Adenylate kinase</fullName>
        <shortName evidence="5">AK</shortName>
        <ecNumber evidence="5 7">2.7.4.3</ecNumber>
    </recommendedName>
    <alternativeName>
        <fullName evidence="5">ATP-AMP transphosphorylase</fullName>
    </alternativeName>
    <alternativeName>
        <fullName evidence="5">ATP:AMP phosphotransferase</fullName>
    </alternativeName>
    <alternativeName>
        <fullName evidence="5">Adenylate monophosphate kinase</fullName>
    </alternativeName>
</protein>
<evidence type="ECO:0000256" key="5">
    <source>
        <dbReference type="HAMAP-Rule" id="MF_00235"/>
    </source>
</evidence>
<comment type="subunit">
    <text evidence="5 7">Monomer.</text>
</comment>
<comment type="function">
    <text evidence="5">Catalyzes the reversible transfer of the terminal phosphate group between ATP and AMP. Plays an important role in cellular energy homeostasis and in adenine nucleotide metabolism.</text>
</comment>
<feature type="binding site" evidence="5">
    <location>
        <position position="145"/>
    </location>
    <ligand>
        <name>AMP</name>
        <dbReference type="ChEBI" id="CHEBI:456215"/>
    </ligand>
</feature>
<dbReference type="PANTHER" id="PTHR23359">
    <property type="entry name" value="NUCLEOTIDE KINASE"/>
    <property type="match status" value="1"/>
</dbReference>
<evidence type="ECO:0000256" key="7">
    <source>
        <dbReference type="RuleBase" id="RU003331"/>
    </source>
</evidence>
<dbReference type="CDD" id="cd01428">
    <property type="entry name" value="ADK"/>
    <property type="match status" value="1"/>
</dbReference>
<comment type="pathway">
    <text evidence="5">Purine metabolism; AMP biosynthesis via salvage pathway; AMP from ADP: step 1/1.</text>
</comment>
<proteinExistence type="inferred from homology"/>
<dbReference type="GO" id="GO:0005524">
    <property type="term" value="F:ATP binding"/>
    <property type="evidence" value="ECO:0007669"/>
    <property type="project" value="UniProtKB-UniRule"/>
</dbReference>
<feature type="binding site" evidence="5">
    <location>
        <position position="37"/>
    </location>
    <ligand>
        <name>AMP</name>
        <dbReference type="ChEBI" id="CHEBI:456215"/>
    </ligand>
</feature>
<comment type="subcellular location">
    <subcellularLocation>
        <location evidence="5 7">Cytoplasm</location>
    </subcellularLocation>
</comment>
<organism evidence="8 9">
    <name type="scientific">Glaciibacter psychrotolerans</name>
    <dbReference type="NCBI Taxonomy" id="670054"/>
    <lineage>
        <taxon>Bacteria</taxon>
        <taxon>Bacillati</taxon>
        <taxon>Actinomycetota</taxon>
        <taxon>Actinomycetes</taxon>
        <taxon>Micrococcales</taxon>
        <taxon>Microbacteriaceae</taxon>
        <taxon>Glaciibacter</taxon>
    </lineage>
</organism>
<evidence type="ECO:0000256" key="3">
    <source>
        <dbReference type="ARBA" id="ARBA00022741"/>
    </source>
</evidence>
<feature type="binding site" evidence="5">
    <location>
        <begin position="58"/>
        <end position="60"/>
    </location>
    <ligand>
        <name>AMP</name>
        <dbReference type="ChEBI" id="CHEBI:456215"/>
    </ligand>
</feature>
<evidence type="ECO:0000256" key="1">
    <source>
        <dbReference type="ARBA" id="ARBA00022679"/>
    </source>
</evidence>
<comment type="caution">
    <text evidence="8">The sequence shown here is derived from an EMBL/GenBank/DDBJ whole genome shotgun (WGS) entry which is preliminary data.</text>
</comment>
<dbReference type="AlphaFoldDB" id="A0A7Z0EH75"/>
<dbReference type="Gene3D" id="3.40.50.300">
    <property type="entry name" value="P-loop containing nucleotide triphosphate hydrolases"/>
    <property type="match status" value="1"/>
</dbReference>
<comment type="similarity">
    <text evidence="5 6">Belongs to the adenylate kinase family.</text>
</comment>
<dbReference type="InterPro" id="IPR033690">
    <property type="entry name" value="Adenylat_kinase_CS"/>
</dbReference>
<dbReference type="GO" id="GO:0044209">
    <property type="term" value="P:AMP salvage"/>
    <property type="evidence" value="ECO:0007669"/>
    <property type="project" value="UniProtKB-UniRule"/>
</dbReference>
<evidence type="ECO:0000313" key="8">
    <source>
        <dbReference type="EMBL" id="NYJ21573.1"/>
    </source>
</evidence>
<keyword evidence="5 7" id="KW-0067">ATP-binding</keyword>
<dbReference type="PRINTS" id="PR00094">
    <property type="entry name" value="ADENYLTKNASE"/>
</dbReference>
<evidence type="ECO:0000256" key="2">
    <source>
        <dbReference type="ARBA" id="ARBA00022727"/>
    </source>
</evidence>
<dbReference type="EMBL" id="JACCFM010000001">
    <property type="protein sequence ID" value="NYJ21573.1"/>
    <property type="molecule type" value="Genomic_DNA"/>
</dbReference>
<dbReference type="NCBIfam" id="NF011100">
    <property type="entry name" value="PRK14527.1"/>
    <property type="match status" value="1"/>
</dbReference>
<dbReference type="SUPFAM" id="SSF52540">
    <property type="entry name" value="P-loop containing nucleoside triphosphate hydrolases"/>
    <property type="match status" value="1"/>
</dbReference>